<organism evidence="1">
    <name type="scientific">Arundo donax</name>
    <name type="common">Giant reed</name>
    <name type="synonym">Donax arundinaceus</name>
    <dbReference type="NCBI Taxonomy" id="35708"/>
    <lineage>
        <taxon>Eukaryota</taxon>
        <taxon>Viridiplantae</taxon>
        <taxon>Streptophyta</taxon>
        <taxon>Embryophyta</taxon>
        <taxon>Tracheophyta</taxon>
        <taxon>Spermatophyta</taxon>
        <taxon>Magnoliopsida</taxon>
        <taxon>Liliopsida</taxon>
        <taxon>Poales</taxon>
        <taxon>Poaceae</taxon>
        <taxon>PACMAD clade</taxon>
        <taxon>Arundinoideae</taxon>
        <taxon>Arundineae</taxon>
        <taxon>Arundo</taxon>
    </lineage>
</organism>
<reference evidence="1" key="1">
    <citation type="submission" date="2014-09" db="EMBL/GenBank/DDBJ databases">
        <authorList>
            <person name="Magalhaes I.L.F."/>
            <person name="Oliveira U."/>
            <person name="Santos F.R."/>
            <person name="Vidigal T.H.D.A."/>
            <person name="Brescovit A.D."/>
            <person name="Santos A.J."/>
        </authorList>
    </citation>
    <scope>NUCLEOTIDE SEQUENCE</scope>
    <source>
        <tissue evidence="1">Shoot tissue taken approximately 20 cm above the soil surface</tissue>
    </source>
</reference>
<dbReference type="EMBL" id="GBRH01256957">
    <property type="protein sequence ID" value="JAD40938.1"/>
    <property type="molecule type" value="Transcribed_RNA"/>
</dbReference>
<protein>
    <submittedName>
        <fullName evidence="1">Uncharacterized protein</fullName>
    </submittedName>
</protein>
<sequence length="36" mass="4356">MLLLIVCSYKYMFKFFLVVPTIKVAPLYKLMKYPPR</sequence>
<dbReference type="AlphaFoldDB" id="A0A0A8ZTA4"/>
<reference evidence="1" key="2">
    <citation type="journal article" date="2015" name="Data Brief">
        <title>Shoot transcriptome of the giant reed, Arundo donax.</title>
        <authorList>
            <person name="Barrero R.A."/>
            <person name="Guerrero F.D."/>
            <person name="Moolhuijzen P."/>
            <person name="Goolsby J.A."/>
            <person name="Tidwell J."/>
            <person name="Bellgard S.E."/>
            <person name="Bellgard M.I."/>
        </authorList>
    </citation>
    <scope>NUCLEOTIDE SEQUENCE</scope>
    <source>
        <tissue evidence="1">Shoot tissue taken approximately 20 cm above the soil surface</tissue>
    </source>
</reference>
<name>A0A0A8ZTA4_ARUDO</name>
<proteinExistence type="predicted"/>
<evidence type="ECO:0000313" key="1">
    <source>
        <dbReference type="EMBL" id="JAD40938.1"/>
    </source>
</evidence>
<accession>A0A0A8ZTA4</accession>